<dbReference type="RefSeq" id="WP_114744355.1">
    <property type="nucleotide sequence ID" value="NZ_QQAY01000002.1"/>
</dbReference>
<keyword evidence="2" id="KW-0597">Phosphoprotein</keyword>
<evidence type="ECO:0000256" key="1">
    <source>
        <dbReference type="ARBA" id="ARBA00022448"/>
    </source>
</evidence>
<evidence type="ECO:0000313" key="10">
    <source>
        <dbReference type="EMBL" id="RDI45495.1"/>
    </source>
</evidence>
<keyword evidence="4" id="KW-0288">FMN</keyword>
<keyword evidence="3" id="KW-0285">Flavoprotein</keyword>
<name>A0A370GP32_9BACI</name>
<dbReference type="OrthoDB" id="260854at2"/>
<evidence type="ECO:0000256" key="7">
    <source>
        <dbReference type="ARBA" id="ARBA00022989"/>
    </source>
</evidence>
<keyword evidence="8 9" id="KW-0472">Membrane</keyword>
<evidence type="ECO:0000256" key="4">
    <source>
        <dbReference type="ARBA" id="ARBA00022643"/>
    </source>
</evidence>
<gene>
    <name evidence="10" type="ORF">DFR59_102123</name>
</gene>
<keyword evidence="7 9" id="KW-1133">Transmembrane helix</keyword>
<evidence type="ECO:0000313" key="11">
    <source>
        <dbReference type="Proteomes" id="UP000255326"/>
    </source>
</evidence>
<dbReference type="EMBL" id="QQAY01000002">
    <property type="protein sequence ID" value="RDI45495.1"/>
    <property type="molecule type" value="Genomic_DNA"/>
</dbReference>
<keyword evidence="5 9" id="KW-0812">Transmembrane</keyword>
<dbReference type="PANTHER" id="PTHR30578:SF0">
    <property type="entry name" value="ION-TRANSLOCATING OXIDOREDUCTASE COMPLEX SUBUNIT D"/>
    <property type="match status" value="1"/>
</dbReference>
<keyword evidence="11" id="KW-1185">Reference proteome</keyword>
<evidence type="ECO:0000256" key="3">
    <source>
        <dbReference type="ARBA" id="ARBA00022630"/>
    </source>
</evidence>
<evidence type="ECO:0000256" key="5">
    <source>
        <dbReference type="ARBA" id="ARBA00022692"/>
    </source>
</evidence>
<comment type="caution">
    <text evidence="10">The sequence shown here is derived from an EMBL/GenBank/DDBJ whole genome shotgun (WGS) entry which is preliminary data.</text>
</comment>
<dbReference type="PANTHER" id="PTHR30578">
    <property type="entry name" value="ELECTRON TRANSPORT COMPLEX PROTEIN RNFD"/>
    <property type="match status" value="1"/>
</dbReference>
<dbReference type="GO" id="GO:0005886">
    <property type="term" value="C:plasma membrane"/>
    <property type="evidence" value="ECO:0007669"/>
    <property type="project" value="TreeGrafter"/>
</dbReference>
<accession>A0A370GP32</accession>
<sequence length="272" mass="29573">MTFKKWVKTPKGYVAAAMACYLILASIGYKDMAGFKNAIIAIIAGVVVDTAINIIKGRKWTVPDGAVITGLIIALVSSTAASMWVVTSTAVLAILSKHFIVYKNKPIFNPAALGLLLSYLLFRTGQSWWGAFGDLTPWAIPLLLIGGYVVVNRVHKFPQVFAFSGTSFLILAIMGFFHSTLAADAFRPPFINATLFFAFFMLTDLPTSPAKDKDQVVYGFLTGASGSLIYALSGGLLYLFIGLCLGNLFTYYKKRSASKTKMSKPVSMRRSS</sequence>
<feature type="transmembrane region" description="Helical" evidence="9">
    <location>
        <begin position="35"/>
        <end position="55"/>
    </location>
</feature>
<dbReference type="Proteomes" id="UP000255326">
    <property type="component" value="Unassembled WGS sequence"/>
</dbReference>
<keyword evidence="1" id="KW-0813">Transport</keyword>
<evidence type="ECO:0000256" key="2">
    <source>
        <dbReference type="ARBA" id="ARBA00022553"/>
    </source>
</evidence>
<keyword evidence="6" id="KW-1278">Translocase</keyword>
<feature type="transmembrane region" description="Helical" evidence="9">
    <location>
        <begin position="67"/>
        <end position="95"/>
    </location>
</feature>
<proteinExistence type="predicted"/>
<evidence type="ECO:0000256" key="8">
    <source>
        <dbReference type="ARBA" id="ARBA00023136"/>
    </source>
</evidence>
<feature type="transmembrane region" description="Helical" evidence="9">
    <location>
        <begin position="107"/>
        <end position="122"/>
    </location>
</feature>
<organism evidence="10 11">
    <name type="scientific">Falsibacillus pallidus</name>
    <dbReference type="NCBI Taxonomy" id="493781"/>
    <lineage>
        <taxon>Bacteria</taxon>
        <taxon>Bacillati</taxon>
        <taxon>Bacillota</taxon>
        <taxon>Bacilli</taxon>
        <taxon>Bacillales</taxon>
        <taxon>Bacillaceae</taxon>
        <taxon>Falsibacillus</taxon>
    </lineage>
</organism>
<reference evidence="10 11" key="1">
    <citation type="submission" date="2018-07" db="EMBL/GenBank/DDBJ databases">
        <title>Genomic Encyclopedia of Type Strains, Phase IV (KMG-IV): sequencing the most valuable type-strain genomes for metagenomic binning, comparative biology and taxonomic classification.</title>
        <authorList>
            <person name="Goeker M."/>
        </authorList>
    </citation>
    <scope>NUCLEOTIDE SEQUENCE [LARGE SCALE GENOMIC DNA]</scope>
    <source>
        <strain evidence="10 11">DSM 25281</strain>
    </source>
</reference>
<dbReference type="InterPro" id="IPR004338">
    <property type="entry name" value="NqrB/RnfD"/>
</dbReference>
<protein>
    <submittedName>
        <fullName evidence="10">Na+-translocating ferredoxin:NAD+ oxidoreductase RnfD subunit</fullName>
    </submittedName>
</protein>
<dbReference type="GO" id="GO:0055085">
    <property type="term" value="P:transmembrane transport"/>
    <property type="evidence" value="ECO:0007669"/>
    <property type="project" value="InterPro"/>
</dbReference>
<evidence type="ECO:0000256" key="9">
    <source>
        <dbReference type="SAM" id="Phobius"/>
    </source>
</evidence>
<feature type="transmembrane region" description="Helical" evidence="9">
    <location>
        <begin position="157"/>
        <end position="177"/>
    </location>
</feature>
<feature type="transmembrane region" description="Helical" evidence="9">
    <location>
        <begin position="129"/>
        <end position="151"/>
    </location>
</feature>
<feature type="transmembrane region" description="Helical" evidence="9">
    <location>
        <begin position="12"/>
        <end position="29"/>
    </location>
</feature>
<dbReference type="Pfam" id="PF03116">
    <property type="entry name" value="NQR2_RnfD_RnfE"/>
    <property type="match status" value="1"/>
</dbReference>
<dbReference type="AlphaFoldDB" id="A0A370GP32"/>
<feature type="transmembrane region" description="Helical" evidence="9">
    <location>
        <begin position="228"/>
        <end position="252"/>
    </location>
</feature>
<feature type="transmembrane region" description="Helical" evidence="9">
    <location>
        <begin position="189"/>
        <end position="208"/>
    </location>
</feature>
<evidence type="ECO:0000256" key="6">
    <source>
        <dbReference type="ARBA" id="ARBA00022967"/>
    </source>
</evidence>